<dbReference type="Gene3D" id="3.30.70.1230">
    <property type="entry name" value="Nucleotide cyclase"/>
    <property type="match status" value="1"/>
</dbReference>
<dbReference type="SUPFAM" id="SSF55073">
    <property type="entry name" value="Nucleotide cyclase"/>
    <property type="match status" value="1"/>
</dbReference>
<dbReference type="Proteomes" id="UP000292935">
    <property type="component" value="Unassembled WGS sequence"/>
</dbReference>
<gene>
    <name evidence="1" type="ORF">ESP57_14265</name>
</gene>
<evidence type="ECO:0000313" key="2">
    <source>
        <dbReference type="Proteomes" id="UP000292935"/>
    </source>
</evidence>
<dbReference type="AlphaFoldDB" id="A0A4Q2JNY8"/>
<organism evidence="1 2">
    <name type="scientific">Agromyces fucosus</name>
    <dbReference type="NCBI Taxonomy" id="41985"/>
    <lineage>
        <taxon>Bacteria</taxon>
        <taxon>Bacillati</taxon>
        <taxon>Actinomycetota</taxon>
        <taxon>Actinomycetes</taxon>
        <taxon>Micrococcales</taxon>
        <taxon>Microbacteriaceae</taxon>
        <taxon>Agromyces</taxon>
    </lineage>
</organism>
<evidence type="ECO:0000313" key="1">
    <source>
        <dbReference type="EMBL" id="RXZ47698.1"/>
    </source>
</evidence>
<name>A0A4Q2JNY8_9MICO</name>
<comment type="caution">
    <text evidence="1">The sequence shown here is derived from an EMBL/GenBank/DDBJ whole genome shotgun (WGS) entry which is preliminary data.</text>
</comment>
<reference evidence="1 2" key="1">
    <citation type="submission" date="2019-01" db="EMBL/GenBank/DDBJ databases">
        <authorList>
            <person name="Li J."/>
        </authorList>
    </citation>
    <scope>NUCLEOTIDE SEQUENCE [LARGE SCALE GENOMIC DNA]</scope>
    <source>
        <strain evidence="1 2">CCUG 35506</strain>
    </source>
</reference>
<accession>A0A4Q2JNY8</accession>
<dbReference type="InterPro" id="IPR020503">
    <property type="entry name" value="Uncharacterised_Rv2561"/>
</dbReference>
<dbReference type="OrthoDB" id="3815156at2"/>
<dbReference type="EMBL" id="SDPO01000003">
    <property type="protein sequence ID" value="RXZ47698.1"/>
    <property type="molecule type" value="Genomic_DNA"/>
</dbReference>
<dbReference type="RefSeq" id="WP_129232057.1">
    <property type="nucleotide sequence ID" value="NZ_SDPO01000003.1"/>
</dbReference>
<keyword evidence="2" id="KW-1185">Reference proteome</keyword>
<proteinExistence type="predicted"/>
<protein>
    <submittedName>
        <fullName evidence="1">DUF2652 domain-containing protein</fullName>
    </submittedName>
</protein>
<dbReference type="InterPro" id="IPR029787">
    <property type="entry name" value="Nucleotide_cyclase"/>
</dbReference>
<dbReference type="Pfam" id="PF10851">
    <property type="entry name" value="DUF2652"/>
    <property type="match status" value="1"/>
</dbReference>
<sequence>MDSGRAALLIADIGGYTDYMSSHRMSLAHAEVNTGRMLERMIDAAPGFDLIEIEGDAAFLSRRVDDEHADASIPEILDAAVAMHRAFHLERRYVTANLCPCKGCKGAADLKLKFVAHVGEVAIQTIRDRIKLVGIDVIQVHRMLKNPVDIPEYVLLSEELYLTAEDSVPKPVREVAPELEGFGTVRAYFVDVGDLDRTPEPMPSPSWPKRIGQTFAAVGPGLPYMLGMRDTRRAASAL</sequence>